<organism evidence="1 2">
    <name type="scientific">Gossypium stocksii</name>
    <dbReference type="NCBI Taxonomy" id="47602"/>
    <lineage>
        <taxon>Eukaryota</taxon>
        <taxon>Viridiplantae</taxon>
        <taxon>Streptophyta</taxon>
        <taxon>Embryophyta</taxon>
        <taxon>Tracheophyta</taxon>
        <taxon>Spermatophyta</taxon>
        <taxon>Magnoliopsida</taxon>
        <taxon>eudicotyledons</taxon>
        <taxon>Gunneridae</taxon>
        <taxon>Pentapetalae</taxon>
        <taxon>rosids</taxon>
        <taxon>malvids</taxon>
        <taxon>Malvales</taxon>
        <taxon>Malvaceae</taxon>
        <taxon>Malvoideae</taxon>
        <taxon>Gossypium</taxon>
    </lineage>
</organism>
<dbReference type="Pfam" id="PF07712">
    <property type="entry name" value="SURNod19"/>
    <property type="match status" value="1"/>
</dbReference>
<proteinExistence type="predicted"/>
<reference evidence="1 2" key="1">
    <citation type="journal article" date="2021" name="Plant Biotechnol. J.">
        <title>Multi-omics assisted identification of the key and species-specific regulatory components of drought-tolerant mechanisms in Gossypium stocksii.</title>
        <authorList>
            <person name="Yu D."/>
            <person name="Ke L."/>
            <person name="Zhang D."/>
            <person name="Wu Y."/>
            <person name="Sun Y."/>
            <person name="Mei J."/>
            <person name="Sun J."/>
            <person name="Sun Y."/>
        </authorList>
    </citation>
    <scope>NUCLEOTIDE SEQUENCE [LARGE SCALE GENOMIC DNA]</scope>
    <source>
        <strain evidence="2">cv. E1</strain>
        <tissue evidence="1">Leaf</tissue>
    </source>
</reference>
<name>A0A9D4AP13_9ROSI</name>
<comment type="caution">
    <text evidence="1">The sequence shown here is derived from an EMBL/GenBank/DDBJ whole genome shotgun (WGS) entry which is preliminary data.</text>
</comment>
<dbReference type="PANTHER" id="PTHR33390:SF1">
    <property type="entry name" value="STRESS UP-REGULATED NOD 19 PROTEIN"/>
    <property type="match status" value="1"/>
</dbReference>
<gene>
    <name evidence="1" type="ORF">J1N35_002812</name>
</gene>
<evidence type="ECO:0000313" key="2">
    <source>
        <dbReference type="Proteomes" id="UP000828251"/>
    </source>
</evidence>
<dbReference type="OrthoDB" id="1923469at2759"/>
<protein>
    <recommendedName>
        <fullName evidence="3">Retrotransposon Copia-like N-terminal domain-containing protein</fullName>
    </recommendedName>
</protein>
<dbReference type="AlphaFoldDB" id="A0A9D4AP13"/>
<accession>A0A9D4AP13</accession>
<dbReference type="Proteomes" id="UP000828251">
    <property type="component" value="Unassembled WGS sequence"/>
</dbReference>
<dbReference type="InterPro" id="IPR011692">
    <property type="entry name" value="Stress_up-reg_Nod19"/>
</dbReference>
<keyword evidence="2" id="KW-1185">Reference proteome</keyword>
<evidence type="ECO:0008006" key="3">
    <source>
        <dbReference type="Google" id="ProtNLM"/>
    </source>
</evidence>
<dbReference type="PANTHER" id="PTHR33390">
    <property type="entry name" value="STRESS UP-REGULATED NOD 19 PROTEIN"/>
    <property type="match status" value="1"/>
</dbReference>
<evidence type="ECO:0000313" key="1">
    <source>
        <dbReference type="EMBL" id="KAH1131434.1"/>
    </source>
</evidence>
<sequence>MAIDNSLSKPLDPNNPLTTVTIQNSIKLNSTNYLSWKTQIKSILIGYDLFKFIDGTHPCQPKIIITNDTTSINPAYQTWLRQDKLLFGALVGTISQNLILLILRCTTLAETLTILANTYARHSILGSETRRTKTHIPDPYGIEIGNLTKIPSGFVETWGLNIHVINIRGVEDRMGCTEYRCDLYNVINEENGTPLSPNYDGGLLCCYDRTKSRLKDGFIGIERNLYLQYTVKWVYMNSLIVLVNVYIFDVSDIWKRSRNSTRISSKHNYQVEYQVKSCRATGSANDKCIDVENVSLDMPFGGYLVYGVAHQHAGGTSSALYGKDGRSLCSSIPVYGTGEEAGNENGYIVGMSTCYSKPGTKKISKGETLILESNYSSIKQHTGVMGLFYILVAETLA</sequence>
<dbReference type="EMBL" id="JAIQCV010000001">
    <property type="protein sequence ID" value="KAH1131434.1"/>
    <property type="molecule type" value="Genomic_DNA"/>
</dbReference>